<protein>
    <submittedName>
        <fullName evidence="1">Uncharacterized protein</fullName>
    </submittedName>
</protein>
<dbReference type="AlphaFoldDB" id="A0A0D0AR37"/>
<gene>
    <name evidence="1" type="ORF">CY34DRAFT_807148</name>
</gene>
<sequence>MQMKSRARSTHFQSRSSPILLALSLSLRSQLWLVEVTALGDVSSLDCLVRFSSVHGHLQLHVNSIGNSKFNRLLSQLS</sequence>
<accession>A0A0D0AR37</accession>
<evidence type="ECO:0000313" key="2">
    <source>
        <dbReference type="Proteomes" id="UP000054485"/>
    </source>
</evidence>
<dbReference type="HOGENOM" id="CLU_2623638_0_0_1"/>
<dbReference type="Proteomes" id="UP000054485">
    <property type="component" value="Unassembled WGS sequence"/>
</dbReference>
<evidence type="ECO:0000313" key="1">
    <source>
        <dbReference type="EMBL" id="KIK40469.1"/>
    </source>
</evidence>
<proteinExistence type="predicted"/>
<reference evidence="2" key="2">
    <citation type="submission" date="2015-01" db="EMBL/GenBank/DDBJ databases">
        <title>Evolutionary Origins and Diversification of the Mycorrhizal Mutualists.</title>
        <authorList>
            <consortium name="DOE Joint Genome Institute"/>
            <consortium name="Mycorrhizal Genomics Consortium"/>
            <person name="Kohler A."/>
            <person name="Kuo A."/>
            <person name="Nagy L.G."/>
            <person name="Floudas D."/>
            <person name="Copeland A."/>
            <person name="Barry K.W."/>
            <person name="Cichocki N."/>
            <person name="Veneault-Fourrey C."/>
            <person name="LaButti K."/>
            <person name="Lindquist E.A."/>
            <person name="Lipzen A."/>
            <person name="Lundell T."/>
            <person name="Morin E."/>
            <person name="Murat C."/>
            <person name="Riley R."/>
            <person name="Ohm R."/>
            <person name="Sun H."/>
            <person name="Tunlid A."/>
            <person name="Henrissat B."/>
            <person name="Grigoriev I.V."/>
            <person name="Hibbett D.S."/>
            <person name="Martin F."/>
        </authorList>
    </citation>
    <scope>NUCLEOTIDE SEQUENCE [LARGE SCALE GENOMIC DNA]</scope>
    <source>
        <strain evidence="2">UH-Slu-Lm8-n1</strain>
    </source>
</reference>
<reference evidence="1 2" key="1">
    <citation type="submission" date="2014-04" db="EMBL/GenBank/DDBJ databases">
        <authorList>
            <consortium name="DOE Joint Genome Institute"/>
            <person name="Kuo A."/>
            <person name="Ruytinx J."/>
            <person name="Rineau F."/>
            <person name="Colpaert J."/>
            <person name="Kohler A."/>
            <person name="Nagy L.G."/>
            <person name="Floudas D."/>
            <person name="Copeland A."/>
            <person name="Barry K.W."/>
            <person name="Cichocki N."/>
            <person name="Veneault-Fourrey C."/>
            <person name="LaButti K."/>
            <person name="Lindquist E.A."/>
            <person name="Lipzen A."/>
            <person name="Lundell T."/>
            <person name="Morin E."/>
            <person name="Murat C."/>
            <person name="Sun H."/>
            <person name="Tunlid A."/>
            <person name="Henrissat B."/>
            <person name="Grigoriev I.V."/>
            <person name="Hibbett D.S."/>
            <person name="Martin F."/>
            <person name="Nordberg H.P."/>
            <person name="Cantor M.N."/>
            <person name="Hua S.X."/>
        </authorList>
    </citation>
    <scope>NUCLEOTIDE SEQUENCE [LARGE SCALE GENOMIC DNA]</scope>
    <source>
        <strain evidence="1 2">UH-Slu-Lm8-n1</strain>
    </source>
</reference>
<name>A0A0D0AR37_9AGAM</name>
<dbReference type="InParanoid" id="A0A0D0AR37"/>
<keyword evidence="2" id="KW-1185">Reference proteome</keyword>
<dbReference type="EMBL" id="KN835301">
    <property type="protein sequence ID" value="KIK40469.1"/>
    <property type="molecule type" value="Genomic_DNA"/>
</dbReference>
<organism evidence="1 2">
    <name type="scientific">Suillus luteus UH-Slu-Lm8-n1</name>
    <dbReference type="NCBI Taxonomy" id="930992"/>
    <lineage>
        <taxon>Eukaryota</taxon>
        <taxon>Fungi</taxon>
        <taxon>Dikarya</taxon>
        <taxon>Basidiomycota</taxon>
        <taxon>Agaricomycotina</taxon>
        <taxon>Agaricomycetes</taxon>
        <taxon>Agaricomycetidae</taxon>
        <taxon>Boletales</taxon>
        <taxon>Suillineae</taxon>
        <taxon>Suillaceae</taxon>
        <taxon>Suillus</taxon>
    </lineage>
</organism>